<accession>A0A0G1YW66</accession>
<evidence type="ECO:0000256" key="2">
    <source>
        <dbReference type="ARBA" id="ARBA00022679"/>
    </source>
</evidence>
<dbReference type="GO" id="GO:0006601">
    <property type="term" value="P:creatine biosynthetic process"/>
    <property type="evidence" value="ECO:0007669"/>
    <property type="project" value="TreeGrafter"/>
</dbReference>
<feature type="active site" evidence="3">
    <location>
        <position position="249"/>
    </location>
</feature>
<proteinExistence type="inferred from homology"/>
<name>A0A0G1YW66_9BACT</name>
<evidence type="ECO:0000256" key="3">
    <source>
        <dbReference type="PIRSR" id="PIRSR633195-1"/>
    </source>
</evidence>
<dbReference type="AlphaFoldDB" id="A0A0G1YW66"/>
<dbReference type="SUPFAM" id="SSF55909">
    <property type="entry name" value="Pentein"/>
    <property type="match status" value="1"/>
</dbReference>
<comment type="similarity">
    <text evidence="1">Belongs to the amidinotransferase family.</text>
</comment>
<evidence type="ECO:0000313" key="4">
    <source>
        <dbReference type="EMBL" id="KKW47516.1"/>
    </source>
</evidence>
<sequence>MSPKVAGHKTATRQIVCSYNEWDPLEEVVVGVVEGATVPPWDWIAKATMPDHAAWFFKKHGGKPFPKKMIEKAAEELNGLAALMKKLGITVRRPEKMDFSKEYRTPWWKSRGLYAAMPRDVFMVVGETIVEAPMAWRTRYFEGQAYRELMVEYFRDGAKWLPAPKPSMDKHFYSKTYDTDTPYVKGKKQFPITNHEIAFDAADFVRFGRDILVQKSHVTNELGIEWVRRHIGPDYRVHEVEFDDPHPMHIDTTIVPLAPGKILINPSWVKKLPGMFKSWDVLPAPEPANSFDSALYFSSDWLSINILSLDEKRVIVEEKEEPLIRALKQWGFEPIPIAFRNFYPFGGSVHCATLDVRRRGELASYF</sequence>
<protein>
    <recommendedName>
        <fullName evidence="6">Amidinotransferase</fullName>
    </recommendedName>
</protein>
<gene>
    <name evidence="4" type="ORF">UY98_C0010G0014</name>
</gene>
<keyword evidence="2" id="KW-0808">Transferase</keyword>
<dbReference type="Gene3D" id="3.75.10.10">
    <property type="entry name" value="L-arginine/glycine Amidinotransferase, Chain A"/>
    <property type="match status" value="1"/>
</dbReference>
<dbReference type="InterPro" id="IPR033195">
    <property type="entry name" value="AmidinoTrfase"/>
</dbReference>
<organism evidence="4 5">
    <name type="scientific">Candidatus Kaiserbacteria bacterium GW2011_GWA2_58_9</name>
    <dbReference type="NCBI Taxonomy" id="1618672"/>
    <lineage>
        <taxon>Bacteria</taxon>
        <taxon>Candidatus Kaiseribacteriota</taxon>
    </lineage>
</organism>
<dbReference type="PANTHER" id="PTHR10488:SF1">
    <property type="entry name" value="GLYCINE AMIDINOTRANSFERASE, MITOCHONDRIAL"/>
    <property type="match status" value="1"/>
</dbReference>
<feature type="active site" evidence="3">
    <location>
        <position position="200"/>
    </location>
</feature>
<evidence type="ECO:0000256" key="1">
    <source>
        <dbReference type="ARBA" id="ARBA00006943"/>
    </source>
</evidence>
<dbReference type="PANTHER" id="PTHR10488">
    <property type="entry name" value="GLYCINE AMIDINOTRANSFERASE, MITOCHONDRIAL"/>
    <property type="match status" value="1"/>
</dbReference>
<reference evidence="4 5" key="1">
    <citation type="journal article" date="2015" name="Nature">
        <title>rRNA introns, odd ribosomes, and small enigmatic genomes across a large radiation of phyla.</title>
        <authorList>
            <person name="Brown C.T."/>
            <person name="Hug L.A."/>
            <person name="Thomas B.C."/>
            <person name="Sharon I."/>
            <person name="Castelle C.J."/>
            <person name="Singh A."/>
            <person name="Wilkins M.J."/>
            <person name="Williams K.H."/>
            <person name="Banfield J.F."/>
        </authorList>
    </citation>
    <scope>NUCLEOTIDE SEQUENCE [LARGE SCALE GENOMIC DNA]</scope>
</reference>
<dbReference type="EMBL" id="LCSD01000010">
    <property type="protein sequence ID" value="KKW47516.1"/>
    <property type="molecule type" value="Genomic_DNA"/>
</dbReference>
<comment type="caution">
    <text evidence="4">The sequence shown here is derived from an EMBL/GenBank/DDBJ whole genome shotgun (WGS) entry which is preliminary data.</text>
</comment>
<evidence type="ECO:0000313" key="5">
    <source>
        <dbReference type="Proteomes" id="UP000034789"/>
    </source>
</evidence>
<dbReference type="GO" id="GO:0015068">
    <property type="term" value="F:glycine amidinotransferase activity"/>
    <property type="evidence" value="ECO:0007669"/>
    <property type="project" value="TreeGrafter"/>
</dbReference>
<feature type="active site" description="Amidino-cysteine intermediate" evidence="3">
    <location>
        <position position="351"/>
    </location>
</feature>
<evidence type="ECO:0008006" key="6">
    <source>
        <dbReference type="Google" id="ProtNLM"/>
    </source>
</evidence>
<dbReference type="Proteomes" id="UP000034789">
    <property type="component" value="Unassembled WGS sequence"/>
</dbReference>